<gene>
    <name evidence="2" type="ORF">Ga0061068_102180</name>
</gene>
<dbReference type="InterPro" id="IPR025737">
    <property type="entry name" value="FApF"/>
</dbReference>
<evidence type="ECO:0000313" key="3">
    <source>
        <dbReference type="Proteomes" id="UP000182108"/>
    </source>
</evidence>
<organism evidence="2 3">
    <name type="scientific">Tepidiphilus thermophilus</name>
    <dbReference type="NCBI Taxonomy" id="876478"/>
    <lineage>
        <taxon>Bacteria</taxon>
        <taxon>Pseudomonadati</taxon>
        <taxon>Pseudomonadota</taxon>
        <taxon>Hydrogenophilia</taxon>
        <taxon>Hydrogenophilales</taxon>
        <taxon>Hydrogenophilaceae</taxon>
        <taxon>Tepidiphilus</taxon>
    </lineage>
</organism>
<reference evidence="3" key="1">
    <citation type="submission" date="2015-08" db="EMBL/GenBank/DDBJ databases">
        <authorList>
            <person name="Babu N.S."/>
            <person name="Beckwith C.J."/>
            <person name="Beseler K.G."/>
            <person name="Brison A."/>
            <person name="Carone J.V."/>
            <person name="Caskin T.P."/>
            <person name="Diamond M."/>
            <person name="Durham M.E."/>
            <person name="Foxe J.M."/>
            <person name="Go M."/>
            <person name="Henderson B.A."/>
            <person name="Jones I.B."/>
            <person name="McGettigan J.A."/>
            <person name="Micheletti S.J."/>
            <person name="Nasrallah M.E."/>
            <person name="Ortiz D."/>
            <person name="Piller C.R."/>
            <person name="Privatt S.R."/>
            <person name="Schneider S.L."/>
            <person name="Sharp S."/>
            <person name="Smith T.C."/>
            <person name="Stanton J.D."/>
            <person name="Ullery H.E."/>
            <person name="Wilson R.J."/>
            <person name="Serrano M.G."/>
            <person name="Buck G."/>
            <person name="Lee V."/>
            <person name="Wang Y."/>
            <person name="Carvalho R."/>
            <person name="Voegtly L."/>
            <person name="Shi R."/>
            <person name="Duckworth R."/>
            <person name="Johnson A."/>
            <person name="Loviza R."/>
            <person name="Walstead R."/>
            <person name="Shah Z."/>
            <person name="Kiflezghi M."/>
            <person name="Wade K."/>
            <person name="Ball S.L."/>
            <person name="Bradley K.W."/>
            <person name="Asai D.J."/>
            <person name="Bowman C.A."/>
            <person name="Russell D.A."/>
            <person name="Pope W.H."/>
            <person name="Jacobs-Sera D."/>
            <person name="Hendrix R.W."/>
            <person name="Hatfull G.F."/>
        </authorList>
    </citation>
    <scope>NUCLEOTIDE SEQUENCE [LARGE SCALE GENOMIC DNA]</scope>
    <source>
        <strain evidence="3">JCM 19170</strain>
    </source>
</reference>
<dbReference type="AlphaFoldDB" id="A0A0K6IRY3"/>
<keyword evidence="1" id="KW-0732">Signal</keyword>
<sequence>MSRKQWLAALACAGLMGAAFAKEGGDQYPNGAENWLAGAIPPPGDYFINYFGYYSGDLVDGDGHKVKGGNDVSAWFDALRYVHVSEVKFLGGNWGWHVIMPFVYQDLSLGGNSDDKFALGDMTFNPFFLAWHKDNWHWVAGVDINAPTGKYESGEPTKSIGANYWSFEPLFAFTYLGDTGWEVSAKFMYNVKTENEDFRPAPGAPKMDYQSGDEFHMDYLVGKRFGQWGVGLAGYYLKQTTDDEIDGKEISSAMGPWSDGRRGQVFAIGPSVTYTTAKGTHMIAQWQHESHVENRFEGDKFYFKLIMPLQWQ</sequence>
<feature type="chain" id="PRO_5005505839" evidence="1">
    <location>
        <begin position="22"/>
        <end position="312"/>
    </location>
</feature>
<dbReference type="Pfam" id="PF13557">
    <property type="entry name" value="Phenol_MetA_deg"/>
    <property type="match status" value="1"/>
</dbReference>
<dbReference type="RefSeq" id="WP_055422897.1">
    <property type="nucleotide sequence ID" value="NZ_CYHH01000002.1"/>
</dbReference>
<evidence type="ECO:0000256" key="1">
    <source>
        <dbReference type="SAM" id="SignalP"/>
    </source>
</evidence>
<protein>
    <submittedName>
        <fullName evidence="2">Uncharacterized conserved protein</fullName>
    </submittedName>
</protein>
<dbReference type="Proteomes" id="UP000182108">
    <property type="component" value="Unassembled WGS sequence"/>
</dbReference>
<dbReference type="EMBL" id="CYHH01000002">
    <property type="protein sequence ID" value="CUB05870.1"/>
    <property type="molecule type" value="Genomic_DNA"/>
</dbReference>
<proteinExistence type="predicted"/>
<keyword evidence="3" id="KW-1185">Reference proteome</keyword>
<evidence type="ECO:0000313" key="2">
    <source>
        <dbReference type="EMBL" id="CUB05870.1"/>
    </source>
</evidence>
<name>A0A0K6IRY3_9PROT</name>
<accession>A0A0K6IRY3</accession>
<dbReference type="OrthoDB" id="8639774at2"/>
<feature type="signal peptide" evidence="1">
    <location>
        <begin position="1"/>
        <end position="21"/>
    </location>
</feature>